<dbReference type="GO" id="GO:0015648">
    <property type="term" value="F:lipid-linked peptidoglycan transporter activity"/>
    <property type="evidence" value="ECO:0007669"/>
    <property type="project" value="TreeGrafter"/>
</dbReference>
<evidence type="ECO:0000313" key="10">
    <source>
        <dbReference type="Proteomes" id="UP000573599"/>
    </source>
</evidence>
<dbReference type="RefSeq" id="WP_179422559.1">
    <property type="nucleotide sequence ID" value="NZ_JACCAB010000001.1"/>
</dbReference>
<dbReference type="PANTHER" id="PTHR47019:SF1">
    <property type="entry name" value="LIPID II FLIPPASE MURJ"/>
    <property type="match status" value="1"/>
</dbReference>
<dbReference type="GO" id="GO:0009252">
    <property type="term" value="P:peptidoglycan biosynthetic process"/>
    <property type="evidence" value="ECO:0007669"/>
    <property type="project" value="UniProtKB-KW"/>
</dbReference>
<gene>
    <name evidence="9" type="ORF">BJ986_002749</name>
</gene>
<proteinExistence type="predicted"/>
<dbReference type="AlphaFoldDB" id="A0A852WSS9"/>
<evidence type="ECO:0000256" key="1">
    <source>
        <dbReference type="ARBA" id="ARBA00004651"/>
    </source>
</evidence>
<evidence type="ECO:0000256" key="5">
    <source>
        <dbReference type="ARBA" id="ARBA00022984"/>
    </source>
</evidence>
<reference evidence="9 10" key="1">
    <citation type="submission" date="2020-07" db="EMBL/GenBank/DDBJ databases">
        <title>Sequencing the genomes of 1000 actinobacteria strains.</title>
        <authorList>
            <person name="Klenk H.-P."/>
        </authorList>
    </citation>
    <scope>NUCLEOTIDE SEQUENCE [LARGE SCALE GENOMIC DNA]</scope>
    <source>
        <strain evidence="9 10">DSM 23987</strain>
    </source>
</reference>
<feature type="transmembrane region" description="Helical" evidence="8">
    <location>
        <begin position="372"/>
        <end position="399"/>
    </location>
</feature>
<keyword evidence="3 8" id="KW-0812">Transmembrane</keyword>
<feature type="transmembrane region" description="Helical" evidence="8">
    <location>
        <begin position="474"/>
        <end position="492"/>
    </location>
</feature>
<dbReference type="PANTHER" id="PTHR47019">
    <property type="entry name" value="LIPID II FLIPPASE MURJ"/>
    <property type="match status" value="1"/>
</dbReference>
<feature type="transmembrane region" description="Helical" evidence="8">
    <location>
        <begin position="163"/>
        <end position="184"/>
    </location>
</feature>
<feature type="transmembrane region" description="Helical" evidence="8">
    <location>
        <begin position="93"/>
        <end position="116"/>
    </location>
</feature>
<keyword evidence="10" id="KW-1185">Reference proteome</keyword>
<feature type="transmembrane region" description="Helical" evidence="8">
    <location>
        <begin position="289"/>
        <end position="310"/>
    </location>
</feature>
<dbReference type="InterPro" id="IPR004268">
    <property type="entry name" value="MurJ"/>
</dbReference>
<organism evidence="9 10">
    <name type="scientific">Pedococcus badiiscoriae</name>
    <dbReference type="NCBI Taxonomy" id="642776"/>
    <lineage>
        <taxon>Bacteria</taxon>
        <taxon>Bacillati</taxon>
        <taxon>Actinomycetota</taxon>
        <taxon>Actinomycetes</taxon>
        <taxon>Micrococcales</taxon>
        <taxon>Intrasporangiaceae</taxon>
        <taxon>Pedococcus</taxon>
    </lineage>
</organism>
<feature type="transmembrane region" description="Helical" evidence="8">
    <location>
        <begin position="204"/>
        <end position="225"/>
    </location>
</feature>
<dbReference type="EMBL" id="JACCAB010000001">
    <property type="protein sequence ID" value="NYG08262.1"/>
    <property type="molecule type" value="Genomic_DNA"/>
</dbReference>
<keyword evidence="2" id="KW-1003">Cell membrane</keyword>
<dbReference type="GO" id="GO:0005886">
    <property type="term" value="C:plasma membrane"/>
    <property type="evidence" value="ECO:0007669"/>
    <property type="project" value="UniProtKB-SubCell"/>
</dbReference>
<dbReference type="GO" id="GO:0034204">
    <property type="term" value="P:lipid translocation"/>
    <property type="evidence" value="ECO:0007669"/>
    <property type="project" value="TreeGrafter"/>
</dbReference>
<feature type="transmembrane region" description="Helical" evidence="8">
    <location>
        <begin position="246"/>
        <end position="269"/>
    </location>
</feature>
<dbReference type="Pfam" id="PF03023">
    <property type="entry name" value="MurJ"/>
    <property type="match status" value="1"/>
</dbReference>
<evidence type="ECO:0000256" key="3">
    <source>
        <dbReference type="ARBA" id="ARBA00022692"/>
    </source>
</evidence>
<feature type="transmembrane region" description="Helical" evidence="8">
    <location>
        <begin position="331"/>
        <end position="352"/>
    </location>
</feature>
<keyword evidence="5" id="KW-0573">Peptidoglycan synthesis</keyword>
<dbReference type="InterPro" id="IPR051050">
    <property type="entry name" value="Lipid_II_flippase_MurJ/MviN"/>
</dbReference>
<feature type="transmembrane region" description="Helical" evidence="8">
    <location>
        <begin position="57"/>
        <end position="81"/>
    </location>
</feature>
<sequence>MTTTSVGSSVAKAAAVIAVVTLLARVAGFGRTIVFSRTVGAGGVGDTYQTVNMLPNVVYEVAAGGALAAVAVPLIAGQLGAGRREDADRTASALLTWAVTVLVPLSILLALSAPWLSKALLGHTAMPGAADLGTTMLLVFAPQVALYGVGVVLAGVLQAHRRFLAAALAPLLSSLVVIAAYLGYRAVAEPRTTPANISSGATWVLAGGTTLGVVVLSLPLLVPALRAGVRLRPTLTFPEGVARRAGSLAGAGVLALVAQQAAVSTTLWLTHAPRTIDTGVVNVYAYVQAVYLLPYAVLAVPIATSAFPALARSGALEALQEHGGTPARDTLAAALRAILLLTAGAVTVLMAVSRPIGVFFDSFDSARSSGGAAALTALPGALSAYAPGLVGLSVAALLTRALYLRGRPLHAALAVAAGWALAALIPLVLIPEGSVAGTTLGLLGIGSTVGMTVSAVVLALLVRKAWGVEAIQGSGRTLGAAVVAVAVGLAIGDTVARQLSPSGTWSALGSGLLVALVTVVAYLGVMMVADRKAMTALRDRGRRRGTSA</sequence>
<protein>
    <submittedName>
        <fullName evidence="9">Putative peptidoglycan lipid II flippase</fullName>
    </submittedName>
</protein>
<accession>A0A852WSS9</accession>
<evidence type="ECO:0000256" key="4">
    <source>
        <dbReference type="ARBA" id="ARBA00022960"/>
    </source>
</evidence>
<comment type="caution">
    <text evidence="9">The sequence shown here is derived from an EMBL/GenBank/DDBJ whole genome shotgun (WGS) entry which is preliminary data.</text>
</comment>
<keyword evidence="6 8" id="KW-1133">Transmembrane helix</keyword>
<evidence type="ECO:0000313" key="9">
    <source>
        <dbReference type="EMBL" id="NYG08262.1"/>
    </source>
</evidence>
<dbReference type="PRINTS" id="PR01806">
    <property type="entry name" value="VIRFACTRMVIN"/>
</dbReference>
<comment type="subcellular location">
    <subcellularLocation>
        <location evidence="1">Cell membrane</location>
        <topology evidence="1">Multi-pass membrane protein</topology>
    </subcellularLocation>
</comment>
<keyword evidence="7 8" id="KW-0472">Membrane</keyword>
<dbReference type="Proteomes" id="UP000573599">
    <property type="component" value="Unassembled WGS sequence"/>
</dbReference>
<feature type="transmembrane region" description="Helical" evidence="8">
    <location>
        <begin position="504"/>
        <end position="529"/>
    </location>
</feature>
<evidence type="ECO:0000256" key="8">
    <source>
        <dbReference type="SAM" id="Phobius"/>
    </source>
</evidence>
<evidence type="ECO:0000256" key="6">
    <source>
        <dbReference type="ARBA" id="ARBA00022989"/>
    </source>
</evidence>
<feature type="transmembrane region" description="Helical" evidence="8">
    <location>
        <begin position="442"/>
        <end position="462"/>
    </location>
</feature>
<evidence type="ECO:0000256" key="7">
    <source>
        <dbReference type="ARBA" id="ARBA00023136"/>
    </source>
</evidence>
<evidence type="ECO:0000256" key="2">
    <source>
        <dbReference type="ARBA" id="ARBA00022475"/>
    </source>
</evidence>
<feature type="transmembrane region" description="Helical" evidence="8">
    <location>
        <begin position="411"/>
        <end position="430"/>
    </location>
</feature>
<feature type="transmembrane region" description="Helical" evidence="8">
    <location>
        <begin position="136"/>
        <end position="156"/>
    </location>
</feature>
<keyword evidence="4" id="KW-0133">Cell shape</keyword>
<name>A0A852WSS9_9MICO</name>
<dbReference type="GO" id="GO:0008360">
    <property type="term" value="P:regulation of cell shape"/>
    <property type="evidence" value="ECO:0007669"/>
    <property type="project" value="UniProtKB-KW"/>
</dbReference>